<dbReference type="RefSeq" id="WP_151675238.1">
    <property type="nucleotide sequence ID" value="NZ_BKCG01000010.1"/>
</dbReference>
<evidence type="ECO:0000313" key="2">
    <source>
        <dbReference type="Proteomes" id="UP000326509"/>
    </source>
</evidence>
<accession>A0A5J4J1P7</accession>
<keyword evidence="2" id="KW-1185">Reference proteome</keyword>
<dbReference type="AlphaFoldDB" id="A0A5J4J1P7"/>
<name>A0A5J4J1P7_9FLAO</name>
<evidence type="ECO:0000313" key="1">
    <source>
        <dbReference type="EMBL" id="GER60812.1"/>
    </source>
</evidence>
<proteinExistence type="predicted"/>
<comment type="caution">
    <text evidence="1">The sequence shown here is derived from an EMBL/GenBank/DDBJ whole genome shotgun (WGS) entry which is preliminary data.</text>
</comment>
<organism evidence="1 2">
    <name type="scientific">Patiriisocius marinus</name>
    <dbReference type="NCBI Taxonomy" id="1397112"/>
    <lineage>
        <taxon>Bacteria</taxon>
        <taxon>Pseudomonadati</taxon>
        <taxon>Bacteroidota</taxon>
        <taxon>Flavobacteriia</taxon>
        <taxon>Flavobacteriales</taxon>
        <taxon>Flavobacteriaceae</taxon>
        <taxon>Patiriisocius</taxon>
    </lineage>
</organism>
<dbReference type="Proteomes" id="UP000326509">
    <property type="component" value="Unassembled WGS sequence"/>
</dbReference>
<protein>
    <submittedName>
        <fullName evidence="1">Uncharacterized protein</fullName>
    </submittedName>
</protein>
<dbReference type="EMBL" id="BKCG01000010">
    <property type="protein sequence ID" value="GER60812.1"/>
    <property type="molecule type" value="Genomic_DNA"/>
</dbReference>
<sequence>MIHFAADNLPWNKNKYDLLNDNLEDKNLIKFSAIYNYHDRWKNLGFTDFHSKKTYNFFGFTPL</sequence>
<gene>
    <name evidence="1" type="ORF">ULMA_29200</name>
</gene>
<reference evidence="1 2" key="1">
    <citation type="submission" date="2019-08" db="EMBL/GenBank/DDBJ databases">
        <title>Draft genome sequence of Ulvibacter marinus type strain NBRC 109484.</title>
        <authorList>
            <person name="Kawano K."/>
            <person name="Ushijima N."/>
            <person name="Kihara M."/>
            <person name="Itoh H."/>
        </authorList>
    </citation>
    <scope>NUCLEOTIDE SEQUENCE [LARGE SCALE GENOMIC DNA]</scope>
    <source>
        <strain evidence="1 2">NBRC 109484</strain>
    </source>
</reference>